<name>A0A1X7SEW7_AMPQE</name>
<dbReference type="AlphaFoldDB" id="A0A1X7SEW7"/>
<organism evidence="1">
    <name type="scientific">Amphimedon queenslandica</name>
    <name type="common">Sponge</name>
    <dbReference type="NCBI Taxonomy" id="400682"/>
    <lineage>
        <taxon>Eukaryota</taxon>
        <taxon>Metazoa</taxon>
        <taxon>Porifera</taxon>
        <taxon>Demospongiae</taxon>
        <taxon>Heteroscleromorpha</taxon>
        <taxon>Haplosclerida</taxon>
        <taxon>Niphatidae</taxon>
        <taxon>Amphimedon</taxon>
    </lineage>
</organism>
<protein>
    <submittedName>
        <fullName evidence="1">Uncharacterized protein</fullName>
    </submittedName>
</protein>
<accession>A0A1X7SEW7</accession>
<sequence length="57" mass="6735">LLLQKRSPRRRREEEEVVVVVLVVQSLKLHLLEKVLCYIFYSLCDIQSIMCIQSTCI</sequence>
<proteinExistence type="predicted"/>
<reference evidence="1" key="1">
    <citation type="submission" date="2017-05" db="UniProtKB">
        <authorList>
            <consortium name="EnsemblMetazoa"/>
        </authorList>
    </citation>
    <scope>IDENTIFICATION</scope>
</reference>
<dbReference type="InParanoid" id="A0A1X7SEW7"/>
<evidence type="ECO:0000313" key="1">
    <source>
        <dbReference type="EnsemblMetazoa" id="Aqu2.1.00599_001"/>
    </source>
</evidence>
<dbReference type="EnsemblMetazoa" id="Aqu2.1.00599_001">
    <property type="protein sequence ID" value="Aqu2.1.00599_001"/>
    <property type="gene ID" value="Aqu2.1.00599"/>
</dbReference>